<evidence type="ECO:0000313" key="1">
    <source>
        <dbReference type="EMBL" id="SBV98502.1"/>
    </source>
</evidence>
<protein>
    <submittedName>
        <fullName evidence="1">Uncharacterized protein</fullName>
    </submittedName>
</protein>
<reference evidence="1" key="1">
    <citation type="submission" date="2016-04" db="EMBL/GenBank/DDBJ databases">
        <authorList>
            <person name="Evans L.H."/>
            <person name="Alamgir A."/>
            <person name="Owens N."/>
            <person name="Weber N.D."/>
            <person name="Virtaneva K."/>
            <person name="Barbian K."/>
            <person name="Babar A."/>
            <person name="Rosenke K."/>
        </authorList>
    </citation>
    <scope>NUCLEOTIDE SEQUENCE</scope>
    <source>
        <strain evidence="1">86-1</strain>
    </source>
</reference>
<gene>
    <name evidence="1" type="ORF">KL86DYS1_12190</name>
</gene>
<organism evidence="1">
    <name type="scientific">uncultured Dysgonomonas sp</name>
    <dbReference type="NCBI Taxonomy" id="206096"/>
    <lineage>
        <taxon>Bacteria</taxon>
        <taxon>Pseudomonadati</taxon>
        <taxon>Bacteroidota</taxon>
        <taxon>Bacteroidia</taxon>
        <taxon>Bacteroidales</taxon>
        <taxon>Dysgonomonadaceae</taxon>
        <taxon>Dysgonomonas</taxon>
        <taxon>environmental samples</taxon>
    </lineage>
</organism>
<accession>A0A212JGD8</accession>
<proteinExistence type="predicted"/>
<dbReference type="EMBL" id="FLUM01000001">
    <property type="protein sequence ID" value="SBV98502.1"/>
    <property type="molecule type" value="Genomic_DNA"/>
</dbReference>
<dbReference type="RefSeq" id="WP_296940839.1">
    <property type="nucleotide sequence ID" value="NZ_LT599032.1"/>
</dbReference>
<sequence length="135" mass="15817">MEKIKCITFDPEAQDALPEEVKARMKADREKAMAERDKNRIEIGKYTITYNRKNIPKFVQRLTDRAMHMIAGGDSLEEVDLVLRSHLKEIEYHGSIYISYMGICEWNDRESLYIRNSSGDYTLVSIRPIKEDQDK</sequence>
<name>A0A212JGD8_9BACT</name>
<dbReference type="AlphaFoldDB" id="A0A212JGD8"/>